<dbReference type="Proteomes" id="UP001266305">
    <property type="component" value="Unassembled WGS sequence"/>
</dbReference>
<evidence type="ECO:0000313" key="1">
    <source>
        <dbReference type="EMBL" id="KAK2110864.1"/>
    </source>
</evidence>
<name>A0ABQ9VN98_SAGOE</name>
<organism evidence="1 2">
    <name type="scientific">Saguinus oedipus</name>
    <name type="common">Cotton-top tamarin</name>
    <name type="synonym">Oedipomidas oedipus</name>
    <dbReference type="NCBI Taxonomy" id="9490"/>
    <lineage>
        <taxon>Eukaryota</taxon>
        <taxon>Metazoa</taxon>
        <taxon>Chordata</taxon>
        <taxon>Craniata</taxon>
        <taxon>Vertebrata</taxon>
        <taxon>Euteleostomi</taxon>
        <taxon>Mammalia</taxon>
        <taxon>Eutheria</taxon>
        <taxon>Euarchontoglires</taxon>
        <taxon>Primates</taxon>
        <taxon>Haplorrhini</taxon>
        <taxon>Platyrrhini</taxon>
        <taxon>Cebidae</taxon>
        <taxon>Callitrichinae</taxon>
        <taxon>Saguinus</taxon>
    </lineage>
</organism>
<sequence>MYDGISTNDRSVFHSTAQKPRWRNRECYVDPGFRSGVEASLGQKTEGMTWASRD</sequence>
<proteinExistence type="predicted"/>
<gene>
    <name evidence="1" type="ORF">P7K49_010610</name>
</gene>
<keyword evidence="2" id="KW-1185">Reference proteome</keyword>
<protein>
    <submittedName>
        <fullName evidence="1">Uncharacterized protein</fullName>
    </submittedName>
</protein>
<accession>A0ABQ9VN98</accession>
<comment type="caution">
    <text evidence="1">The sequence shown here is derived from an EMBL/GenBank/DDBJ whole genome shotgun (WGS) entry which is preliminary data.</text>
</comment>
<evidence type="ECO:0000313" key="2">
    <source>
        <dbReference type="Proteomes" id="UP001266305"/>
    </source>
</evidence>
<dbReference type="EMBL" id="JASSZA010000005">
    <property type="protein sequence ID" value="KAK2110864.1"/>
    <property type="molecule type" value="Genomic_DNA"/>
</dbReference>
<reference evidence="1 2" key="1">
    <citation type="submission" date="2023-05" db="EMBL/GenBank/DDBJ databases">
        <title>B98-5 Cell Line De Novo Hybrid Assembly: An Optical Mapping Approach.</title>
        <authorList>
            <person name="Kananen K."/>
            <person name="Auerbach J.A."/>
            <person name="Kautto E."/>
            <person name="Blachly J.S."/>
        </authorList>
    </citation>
    <scope>NUCLEOTIDE SEQUENCE [LARGE SCALE GENOMIC DNA]</scope>
    <source>
        <strain evidence="1">B95-8</strain>
        <tissue evidence="1">Cell line</tissue>
    </source>
</reference>